<sequence length="55" mass="6850">MDNLKLSQEDFIKKYDCEQKYQELLNEAPTKKKVDADFMMRKYHRYCHDRIQLLH</sequence>
<gene>
    <name evidence="1" type="ORF">POCTA_138.1.T0120234</name>
</gene>
<proteinExistence type="predicted"/>
<accession>A0A8S1SKH5</accession>
<comment type="caution">
    <text evidence="1">The sequence shown here is derived from an EMBL/GenBank/DDBJ whole genome shotgun (WGS) entry which is preliminary data.</text>
</comment>
<reference evidence="1" key="1">
    <citation type="submission" date="2021-01" db="EMBL/GenBank/DDBJ databases">
        <authorList>
            <consortium name="Genoscope - CEA"/>
            <person name="William W."/>
        </authorList>
    </citation>
    <scope>NUCLEOTIDE SEQUENCE</scope>
</reference>
<dbReference type="OMA" id="VDADFMM"/>
<protein>
    <submittedName>
        <fullName evidence="1">Uncharacterized protein</fullName>
    </submittedName>
</protein>
<name>A0A8S1SKH5_PAROT</name>
<dbReference type="Proteomes" id="UP000683925">
    <property type="component" value="Unassembled WGS sequence"/>
</dbReference>
<evidence type="ECO:0000313" key="1">
    <source>
        <dbReference type="EMBL" id="CAD8141085.1"/>
    </source>
</evidence>
<evidence type="ECO:0000313" key="2">
    <source>
        <dbReference type="Proteomes" id="UP000683925"/>
    </source>
</evidence>
<dbReference type="EMBL" id="CAJJDP010000011">
    <property type="protein sequence ID" value="CAD8141085.1"/>
    <property type="molecule type" value="Genomic_DNA"/>
</dbReference>
<keyword evidence="2" id="KW-1185">Reference proteome</keyword>
<dbReference type="OrthoDB" id="10272369at2759"/>
<dbReference type="AlphaFoldDB" id="A0A8S1SKH5"/>
<organism evidence="1 2">
    <name type="scientific">Paramecium octaurelia</name>
    <dbReference type="NCBI Taxonomy" id="43137"/>
    <lineage>
        <taxon>Eukaryota</taxon>
        <taxon>Sar</taxon>
        <taxon>Alveolata</taxon>
        <taxon>Ciliophora</taxon>
        <taxon>Intramacronucleata</taxon>
        <taxon>Oligohymenophorea</taxon>
        <taxon>Peniculida</taxon>
        <taxon>Parameciidae</taxon>
        <taxon>Paramecium</taxon>
    </lineage>
</organism>